<sequence>MNFIKFFRAAVCKTLLGILIILSLLPNPAFCLDSEDSQIFIAGFNSYQKRDFQTAVDKMSALLKKYPDTPLRDMAIFWLARANYKAGHRQEAARYMAQFFKEYPDSPLKATVEDELVTLAAKYAKGEPIPAEEKVAVEKAVAEKAAAEKLAMEKAEAEKIAAAKKAGELRIAAEKAAAEKALQAKLAAEKAAVEKAVAEKAAAEKLAQEKAEAERKAAAKKAEEMRIAAEKAAAEKALQAKLAAEKAAVEKAAAEKAAAEKLAQEKAEAERKAAAQKAEEVRIAAEKAAAEKALQAKLAEKAAAEKAAAEKAAAEKLAQEKAEAEKKAAAKKAEEMRIAAEKAAAEKALQAKLAAEKAAVEKAAAEKAAAEKLAQEKAEAEKKAAAKKAEEMRIAAEKAAAEKALQAKLAAEKATAEKAAAEKAAAEKLAQEKAEAERKAAAKKAEEMRIAAEKASAEKRAVEKTAAAKADSAPDKRKAGARKKEKTGKSAKAATLREKAIAEYRSVIDRFPGTAAAASASAKLRQLGVLHPAVSGAGVAIAAGENAKILTLEVGQFADFDFTIAPPAQSLEAGKRFAIPFEMVNLGNGPDSFYLESGFPVEYNLQFAAAVKPEMPINLTPQLAAGEKFKAVMAITVPRSVIDGQKASYPIKLGSQFSRDVSQSREVSLFFSAPLLRAVIKAEKSQLLPGEKVSYRLDLLNIGTSSARGVTLRLNYPPQYEPVNFIPAGFKQEMKAALVLDGLQLNSGESKEFTVTFQLKDEALAQQELFLRADVINNELEKKDSFLSPATFVQGVSGVAVRTTAEKLVVVPGQTVMIPIIVTNTGNLREDFAIKPAIPANASYSFYQDLNRDGKKQENEPMINHVGPLGPKEEAYVVLEVTTPVTEIDGASVPLAVAFEPEGDKAKSAALNVRLVYSRPVLDLVMIGKGGKLKPGEVSSFELSCTNRGSNMAKLVDVQSFLPDQLTLVSADPAFTRGSDGVYTWRFDELGAGEKRNIKVNYKVKSGTAVGTNMQVKNILKYQDPLGNSY</sequence>
<name>A5GCW9_GEOUR</name>
<keyword evidence="4" id="KW-1185">Reference proteome</keyword>
<gene>
    <name evidence="3" type="ordered locus">Gura_0366</name>
</gene>
<dbReference type="Pfam" id="PF01345">
    <property type="entry name" value="DUF11"/>
    <property type="match status" value="1"/>
</dbReference>
<dbReference type="OrthoDB" id="5390187at2"/>
<dbReference type="RefSeq" id="WP_011937308.1">
    <property type="nucleotide sequence ID" value="NC_009483.1"/>
</dbReference>
<dbReference type="PANTHER" id="PTHR10004">
    <property type="entry name" value="OS06G0538200 PROTEIN"/>
    <property type="match status" value="1"/>
</dbReference>
<dbReference type="InterPro" id="IPR001434">
    <property type="entry name" value="OmcB-like_DUF11"/>
</dbReference>
<dbReference type="AlphaFoldDB" id="A5GCW9"/>
<organism evidence="3 4">
    <name type="scientific">Geotalea uraniireducens (strain Rf4)</name>
    <name type="common">Geobacter uraniireducens</name>
    <dbReference type="NCBI Taxonomy" id="351605"/>
    <lineage>
        <taxon>Bacteria</taxon>
        <taxon>Pseudomonadati</taxon>
        <taxon>Thermodesulfobacteriota</taxon>
        <taxon>Desulfuromonadia</taxon>
        <taxon>Geobacterales</taxon>
        <taxon>Geobacteraceae</taxon>
        <taxon>Geotalea</taxon>
    </lineage>
</organism>
<dbReference type="KEGG" id="gur:Gura_0366"/>
<feature type="domain" description="DUF11" evidence="2">
    <location>
        <begin position="933"/>
        <end position="1016"/>
    </location>
</feature>
<dbReference type="PANTHER" id="PTHR10004:SF8">
    <property type="entry name" value="OS06G0538200 PROTEIN"/>
    <property type="match status" value="1"/>
</dbReference>
<dbReference type="InterPro" id="IPR019734">
    <property type="entry name" value="TPR_rpt"/>
</dbReference>
<reference evidence="3 4" key="1">
    <citation type="submission" date="2007-05" db="EMBL/GenBank/DDBJ databases">
        <title>Complete sequence of Geobacter uraniireducens Rf4.</title>
        <authorList>
            <consortium name="US DOE Joint Genome Institute"/>
            <person name="Copeland A."/>
            <person name="Lucas S."/>
            <person name="Lapidus A."/>
            <person name="Barry K."/>
            <person name="Detter J.C."/>
            <person name="Glavina del Rio T."/>
            <person name="Hammon N."/>
            <person name="Israni S."/>
            <person name="Dalin E."/>
            <person name="Tice H."/>
            <person name="Pitluck S."/>
            <person name="Chertkov O."/>
            <person name="Brettin T."/>
            <person name="Bruce D."/>
            <person name="Han C."/>
            <person name="Schmutz J."/>
            <person name="Larimer F."/>
            <person name="Land M."/>
            <person name="Hauser L."/>
            <person name="Kyrpides N."/>
            <person name="Mikhailova N."/>
            <person name="Shelobolina E."/>
            <person name="Aklujkar M."/>
            <person name="Lovley D."/>
            <person name="Richardson P."/>
        </authorList>
    </citation>
    <scope>NUCLEOTIDE SEQUENCE [LARGE SCALE GENOMIC DNA]</scope>
    <source>
        <strain evidence="3 4">Rf4</strain>
    </source>
</reference>
<dbReference type="SUPFAM" id="SSF48452">
    <property type="entry name" value="TPR-like"/>
    <property type="match status" value="1"/>
</dbReference>
<dbReference type="InterPro" id="IPR011990">
    <property type="entry name" value="TPR-like_helical_dom_sf"/>
</dbReference>
<evidence type="ECO:0000313" key="3">
    <source>
        <dbReference type="EMBL" id="ABQ24582.1"/>
    </source>
</evidence>
<dbReference type="Pfam" id="PF13174">
    <property type="entry name" value="TPR_6"/>
    <property type="match status" value="1"/>
</dbReference>
<dbReference type="EMBL" id="CP000698">
    <property type="protein sequence ID" value="ABQ24582.1"/>
    <property type="molecule type" value="Genomic_DNA"/>
</dbReference>
<dbReference type="STRING" id="351605.Gura_0366"/>
<protein>
    <submittedName>
        <fullName evidence="3">Chromosome segregation ATPase-like protein</fullName>
    </submittedName>
</protein>
<evidence type="ECO:0000259" key="2">
    <source>
        <dbReference type="Pfam" id="PF01345"/>
    </source>
</evidence>
<evidence type="ECO:0000256" key="1">
    <source>
        <dbReference type="SAM" id="MobiDB-lite"/>
    </source>
</evidence>
<proteinExistence type="predicted"/>
<dbReference type="HOGENOM" id="CLU_327002_0_0_7"/>
<accession>A5GCW9</accession>
<feature type="region of interest" description="Disordered" evidence="1">
    <location>
        <begin position="456"/>
        <end position="492"/>
    </location>
</feature>
<dbReference type="Proteomes" id="UP000006695">
    <property type="component" value="Chromosome"/>
</dbReference>
<evidence type="ECO:0000313" key="4">
    <source>
        <dbReference type="Proteomes" id="UP000006695"/>
    </source>
</evidence>